<dbReference type="EMBL" id="DS268438">
    <property type="protein sequence ID" value="EFO99507.1"/>
    <property type="molecule type" value="Genomic_DNA"/>
</dbReference>
<feature type="transmembrane region" description="Helical" evidence="1">
    <location>
        <begin position="363"/>
        <end position="385"/>
    </location>
</feature>
<dbReference type="HOGENOM" id="CLU_053205_0_0_1"/>
<accession>E3ME90</accession>
<gene>
    <name evidence="4" type="primary">Cre-lgc-21</name>
    <name evidence="4" type="ORF">CRE_22452</name>
</gene>
<feature type="transmembrane region" description="Helical" evidence="1">
    <location>
        <begin position="302"/>
        <end position="319"/>
    </location>
</feature>
<dbReference type="InterPro" id="IPR006202">
    <property type="entry name" value="Neur_chan_lig-bd"/>
</dbReference>
<dbReference type="AlphaFoldDB" id="E3ME90"/>
<keyword evidence="1" id="KW-0472">Membrane</keyword>
<dbReference type="GO" id="GO:0004888">
    <property type="term" value="F:transmembrane signaling receptor activity"/>
    <property type="evidence" value="ECO:0007669"/>
    <property type="project" value="InterPro"/>
</dbReference>
<evidence type="ECO:0000313" key="4">
    <source>
        <dbReference type="EMBL" id="EFO99507.1"/>
    </source>
</evidence>
<feature type="chain" id="PRO_5003175649" evidence="2">
    <location>
        <begin position="21"/>
        <end position="465"/>
    </location>
</feature>
<dbReference type="Gene3D" id="2.70.170.10">
    <property type="entry name" value="Neurotransmitter-gated ion-channel ligand-binding domain"/>
    <property type="match status" value="1"/>
</dbReference>
<dbReference type="FunFam" id="2.70.170.10:FF:000063">
    <property type="entry name" value="Ligand-Gated ion Channel"/>
    <property type="match status" value="1"/>
</dbReference>
<dbReference type="Proteomes" id="UP000008281">
    <property type="component" value="Unassembled WGS sequence"/>
</dbReference>
<sequence>MTKIWNFILPIVVFVGFAQGQEQNQVGAAANGPHIVNSPNALFQARATGSVQLDPCQYMLQLLNQTNKDLMQHEENTLEQCLYYFLAGESAKKLAKLNIPHPIASIPPNYISQQPVTINFAQFTLQHFELNEHLKDISIHGYLELNWHDDRLVWSQDTWKKNKLVVHSFHHVWVPLLGSQNPENHLKNGDAFEIRKVETTFQGNVTAKVAFSLRTFCDDTDFENYPNDVYKCCFSFEPQQDREVIQFTSSGLPIFTDPKNFRDYGWGVSGTVPESFDDPSEIAQLGFCLNLKRAHSSLKVELAIPLFITTVLFLLPPLFGSVKIQIYLKMFVMGLQFMTLLIFSTRIAPFLSSTASTPKPMRFLEIALVFNLISITTSIILFCCMQVKRTLPPWGRVTQFANFINGFLGVLNISGVEEYNLEKYDEQVTQTSYQKDWNNVFRAAHAVLMATISAIVIFVYIVYCL</sequence>
<keyword evidence="1" id="KW-0812">Transmembrane</keyword>
<dbReference type="SUPFAM" id="SSF63712">
    <property type="entry name" value="Nicotinic receptor ligand binding domain-like"/>
    <property type="match status" value="1"/>
</dbReference>
<dbReference type="GO" id="GO:0016020">
    <property type="term" value="C:membrane"/>
    <property type="evidence" value="ECO:0007669"/>
    <property type="project" value="InterPro"/>
</dbReference>
<feature type="transmembrane region" description="Helical" evidence="1">
    <location>
        <begin position="443"/>
        <end position="463"/>
    </location>
</feature>
<protein>
    <submittedName>
        <fullName evidence="4">CRE-LGC-21 protein</fullName>
    </submittedName>
</protein>
<dbReference type="InterPro" id="IPR006201">
    <property type="entry name" value="Neur_channel"/>
</dbReference>
<feature type="signal peptide" evidence="2">
    <location>
        <begin position="1"/>
        <end position="20"/>
    </location>
</feature>
<organism evidence="5">
    <name type="scientific">Caenorhabditis remanei</name>
    <name type="common">Caenorhabditis vulgaris</name>
    <dbReference type="NCBI Taxonomy" id="31234"/>
    <lineage>
        <taxon>Eukaryota</taxon>
        <taxon>Metazoa</taxon>
        <taxon>Ecdysozoa</taxon>
        <taxon>Nematoda</taxon>
        <taxon>Chromadorea</taxon>
        <taxon>Rhabditida</taxon>
        <taxon>Rhabditina</taxon>
        <taxon>Rhabditomorpha</taxon>
        <taxon>Rhabditoidea</taxon>
        <taxon>Rhabditidae</taxon>
        <taxon>Peloderinae</taxon>
        <taxon>Caenorhabditis</taxon>
    </lineage>
</organism>
<dbReference type="InterPro" id="IPR036734">
    <property type="entry name" value="Neur_chan_lig-bd_sf"/>
</dbReference>
<dbReference type="FunCoup" id="E3ME90">
    <property type="interactions" value="58"/>
</dbReference>
<dbReference type="GO" id="GO:0005230">
    <property type="term" value="F:extracellular ligand-gated monoatomic ion channel activity"/>
    <property type="evidence" value="ECO:0007669"/>
    <property type="project" value="InterPro"/>
</dbReference>
<feature type="transmembrane region" description="Helical" evidence="1">
    <location>
        <begin position="331"/>
        <end position="351"/>
    </location>
</feature>
<dbReference type="Pfam" id="PF02931">
    <property type="entry name" value="Neur_chan_LBD"/>
    <property type="match status" value="1"/>
</dbReference>
<proteinExistence type="predicted"/>
<dbReference type="InParanoid" id="E3ME90"/>
<dbReference type="PANTHER" id="PTHR18945">
    <property type="entry name" value="NEUROTRANSMITTER GATED ION CHANNEL"/>
    <property type="match status" value="1"/>
</dbReference>
<keyword evidence="1" id="KW-1133">Transmembrane helix</keyword>
<keyword evidence="5" id="KW-1185">Reference proteome</keyword>
<dbReference type="STRING" id="31234.E3ME90"/>
<dbReference type="eggNOG" id="KOG3645">
    <property type="taxonomic scope" value="Eukaryota"/>
</dbReference>
<evidence type="ECO:0000256" key="2">
    <source>
        <dbReference type="SAM" id="SignalP"/>
    </source>
</evidence>
<dbReference type="OMA" id="FCLNLKR"/>
<evidence type="ECO:0000256" key="1">
    <source>
        <dbReference type="SAM" id="Phobius"/>
    </source>
</evidence>
<reference evidence="4" key="1">
    <citation type="submission" date="2007-07" db="EMBL/GenBank/DDBJ databases">
        <title>PCAP assembly of the Caenorhabditis remanei genome.</title>
        <authorList>
            <consortium name="The Caenorhabditis remanei Sequencing Consortium"/>
            <person name="Wilson R.K."/>
        </authorList>
    </citation>
    <scope>NUCLEOTIDE SEQUENCE [LARGE SCALE GENOMIC DNA]</scope>
    <source>
        <strain evidence="4">PB4641</strain>
    </source>
</reference>
<evidence type="ECO:0000313" key="5">
    <source>
        <dbReference type="Proteomes" id="UP000008281"/>
    </source>
</evidence>
<evidence type="ECO:0000259" key="3">
    <source>
        <dbReference type="Pfam" id="PF02931"/>
    </source>
</evidence>
<feature type="domain" description="Neurotransmitter-gated ion-channel ligand-binding" evidence="3">
    <location>
        <begin position="106"/>
        <end position="239"/>
    </location>
</feature>
<name>E3ME90_CAERE</name>
<dbReference type="OrthoDB" id="5975154at2759"/>
<keyword evidence="2" id="KW-0732">Signal</keyword>